<accession>D2VIK6</accession>
<evidence type="ECO:0000313" key="4">
    <source>
        <dbReference type="Proteomes" id="UP000006671"/>
    </source>
</evidence>
<dbReference type="PRINTS" id="PR00080">
    <property type="entry name" value="SDRFAMILY"/>
</dbReference>
<dbReference type="PANTHER" id="PTHR42760:SF133">
    <property type="entry name" value="3-OXOACYL-[ACYL-CARRIER-PROTEIN] REDUCTASE"/>
    <property type="match status" value="1"/>
</dbReference>
<dbReference type="InterPro" id="IPR036291">
    <property type="entry name" value="NAD(P)-bd_dom_sf"/>
</dbReference>
<dbReference type="EMBL" id="GG738874">
    <property type="protein sequence ID" value="EFC43287.1"/>
    <property type="molecule type" value="Genomic_DNA"/>
</dbReference>
<dbReference type="InterPro" id="IPR002347">
    <property type="entry name" value="SDR_fam"/>
</dbReference>
<dbReference type="AlphaFoldDB" id="D2VIK6"/>
<dbReference type="FunFam" id="3.40.50.720:FF:000084">
    <property type="entry name" value="Short-chain dehydrogenase reductase"/>
    <property type="match status" value="1"/>
</dbReference>
<dbReference type="Gene3D" id="3.40.50.720">
    <property type="entry name" value="NAD(P)-binding Rossmann-like Domain"/>
    <property type="match status" value="1"/>
</dbReference>
<dbReference type="PROSITE" id="PS00061">
    <property type="entry name" value="ADH_SHORT"/>
    <property type="match status" value="1"/>
</dbReference>
<protein>
    <submittedName>
        <fullName evidence="3">Predicted protein</fullName>
    </submittedName>
</protein>
<dbReference type="KEGG" id="ngr:NAEGRDRAFT_34446"/>
<dbReference type="OMA" id="LFGVQCD"/>
<keyword evidence="2" id="KW-0560">Oxidoreductase</keyword>
<evidence type="ECO:0000313" key="3">
    <source>
        <dbReference type="EMBL" id="EFC43287.1"/>
    </source>
</evidence>
<dbReference type="RefSeq" id="XP_002676031.1">
    <property type="nucleotide sequence ID" value="XM_002675985.1"/>
</dbReference>
<dbReference type="FunCoup" id="D2VIK6">
    <property type="interactions" value="116"/>
</dbReference>
<organism evidence="4">
    <name type="scientific">Naegleria gruberi</name>
    <name type="common">Amoeba</name>
    <dbReference type="NCBI Taxonomy" id="5762"/>
    <lineage>
        <taxon>Eukaryota</taxon>
        <taxon>Discoba</taxon>
        <taxon>Heterolobosea</taxon>
        <taxon>Tetramitia</taxon>
        <taxon>Eutetramitia</taxon>
        <taxon>Vahlkampfiidae</taxon>
        <taxon>Naegleria</taxon>
    </lineage>
</organism>
<keyword evidence="4" id="KW-1185">Reference proteome</keyword>
<reference evidence="3 4" key="1">
    <citation type="journal article" date="2010" name="Cell">
        <title>The genome of Naegleria gruberi illuminates early eukaryotic versatility.</title>
        <authorList>
            <person name="Fritz-Laylin L.K."/>
            <person name="Prochnik S.E."/>
            <person name="Ginger M.L."/>
            <person name="Dacks J.B."/>
            <person name="Carpenter M.L."/>
            <person name="Field M.C."/>
            <person name="Kuo A."/>
            <person name="Paredez A."/>
            <person name="Chapman J."/>
            <person name="Pham J."/>
            <person name="Shu S."/>
            <person name="Neupane R."/>
            <person name="Cipriano M."/>
            <person name="Mancuso J."/>
            <person name="Tu H."/>
            <person name="Salamov A."/>
            <person name="Lindquist E."/>
            <person name="Shapiro H."/>
            <person name="Lucas S."/>
            <person name="Grigoriev I.V."/>
            <person name="Cande W.Z."/>
            <person name="Fulton C."/>
            <person name="Rokhsar D.S."/>
            <person name="Dawson S.C."/>
        </authorList>
    </citation>
    <scope>NUCLEOTIDE SEQUENCE [LARGE SCALE GENOMIC DNA]</scope>
    <source>
        <strain evidence="3 4">NEG-M</strain>
    </source>
</reference>
<dbReference type="InParanoid" id="D2VIK6"/>
<dbReference type="STRING" id="5762.D2VIK6"/>
<dbReference type="InterPro" id="IPR020904">
    <property type="entry name" value="Sc_DH/Rdtase_CS"/>
</dbReference>
<dbReference type="GO" id="GO:0048038">
    <property type="term" value="F:quinone binding"/>
    <property type="evidence" value="ECO:0007669"/>
    <property type="project" value="TreeGrafter"/>
</dbReference>
<dbReference type="eggNOG" id="KOG1200">
    <property type="taxonomic scope" value="Eukaryota"/>
</dbReference>
<name>D2VIK6_NAEGR</name>
<evidence type="ECO:0000256" key="1">
    <source>
        <dbReference type="ARBA" id="ARBA00006484"/>
    </source>
</evidence>
<comment type="similarity">
    <text evidence="1">Belongs to the short-chain dehydrogenases/reductases (SDR) family.</text>
</comment>
<dbReference type="PRINTS" id="PR00081">
    <property type="entry name" value="GDHRDH"/>
</dbReference>
<dbReference type="Pfam" id="PF13561">
    <property type="entry name" value="adh_short_C2"/>
    <property type="match status" value="1"/>
</dbReference>
<dbReference type="SUPFAM" id="SSF51735">
    <property type="entry name" value="NAD(P)-binding Rossmann-fold domains"/>
    <property type="match status" value="1"/>
</dbReference>
<evidence type="ECO:0000256" key="2">
    <source>
        <dbReference type="ARBA" id="ARBA00023002"/>
    </source>
</evidence>
<dbReference type="PANTHER" id="PTHR42760">
    <property type="entry name" value="SHORT-CHAIN DEHYDROGENASES/REDUCTASES FAMILY MEMBER"/>
    <property type="match status" value="1"/>
</dbReference>
<dbReference type="Proteomes" id="UP000006671">
    <property type="component" value="Unassembled WGS sequence"/>
</dbReference>
<dbReference type="OrthoDB" id="294295at2759"/>
<dbReference type="GO" id="GO:0006633">
    <property type="term" value="P:fatty acid biosynthetic process"/>
    <property type="evidence" value="ECO:0007669"/>
    <property type="project" value="TreeGrafter"/>
</dbReference>
<gene>
    <name evidence="3" type="ORF">NAEGRDRAFT_34446</name>
</gene>
<proteinExistence type="inferred from homology"/>
<sequence>MLSFRASQLRPQTLCIVTGASKGIGREITKQLSEWGVHCATISRSEIEAKDLFPNQYHFPCDVSNAKQVSETIKQISQQFGKSHAMNMLVNAAGISKDGLLLRFSQEDVEEIMNINLMGTINVCKSSLRYFMLSHSSGEMPSSIVNISSVIGGTHMTNVGQSVYAASKAGVVAFSQNLSRELLGRDVRVNVVSPGFIETEMTKHISDSISKTSSEQKNEMVQKIEKVRMGKPKDVASMVRFLLSEQSEYINGQNLVVDGGLSLL</sequence>
<dbReference type="VEuPathDB" id="AmoebaDB:NAEGRDRAFT_34446"/>
<dbReference type="GO" id="GO:0016616">
    <property type="term" value="F:oxidoreductase activity, acting on the CH-OH group of donors, NAD or NADP as acceptor"/>
    <property type="evidence" value="ECO:0007669"/>
    <property type="project" value="TreeGrafter"/>
</dbReference>
<dbReference type="GeneID" id="8861962"/>